<dbReference type="OrthoDB" id="5126275at2"/>
<keyword evidence="2" id="KW-0812">Transmembrane</keyword>
<evidence type="ECO:0000256" key="1">
    <source>
        <dbReference type="SAM" id="MobiDB-lite"/>
    </source>
</evidence>
<name>A0A5C1Y6I4_9MICO</name>
<feature type="transmembrane region" description="Helical" evidence="2">
    <location>
        <begin position="25"/>
        <end position="48"/>
    </location>
</feature>
<sequence>MTELSAQLLHGVAVMLGVLGVQGPGVVLATLGAAALVGALAAVLVALVRASAAAAERLIAVGDRDRRHAILLGRLPDASHPDARGHIRSRAPGLAASAA</sequence>
<proteinExistence type="predicted"/>
<dbReference type="RefSeq" id="WP_149325073.1">
    <property type="nucleotide sequence ID" value="NZ_CP043504.1"/>
</dbReference>
<gene>
    <name evidence="3" type="ORF">FLP23_06315</name>
</gene>
<keyword evidence="2" id="KW-1133">Transmembrane helix</keyword>
<feature type="region of interest" description="Disordered" evidence="1">
    <location>
        <begin position="76"/>
        <end position="99"/>
    </location>
</feature>
<dbReference type="KEGG" id="lyk:FLP23_06315"/>
<dbReference type="Proteomes" id="UP000322159">
    <property type="component" value="Chromosome"/>
</dbReference>
<organism evidence="3 4">
    <name type="scientific">Protaetiibacter larvae</name>
    <dbReference type="NCBI Taxonomy" id="2592654"/>
    <lineage>
        <taxon>Bacteria</taxon>
        <taxon>Bacillati</taxon>
        <taxon>Actinomycetota</taxon>
        <taxon>Actinomycetes</taxon>
        <taxon>Micrococcales</taxon>
        <taxon>Microbacteriaceae</taxon>
        <taxon>Protaetiibacter</taxon>
    </lineage>
</organism>
<evidence type="ECO:0000313" key="3">
    <source>
        <dbReference type="EMBL" id="QEO09653.1"/>
    </source>
</evidence>
<dbReference type="EMBL" id="CP043504">
    <property type="protein sequence ID" value="QEO09653.1"/>
    <property type="molecule type" value="Genomic_DNA"/>
</dbReference>
<evidence type="ECO:0000256" key="2">
    <source>
        <dbReference type="SAM" id="Phobius"/>
    </source>
</evidence>
<keyword evidence="2" id="KW-0472">Membrane</keyword>
<accession>A0A5C1Y6I4</accession>
<reference evidence="3 4" key="1">
    <citation type="submission" date="2019-09" db="EMBL/GenBank/DDBJ databases">
        <title>Genome sequencing of strain KACC 19322.</title>
        <authorList>
            <person name="Heo J."/>
            <person name="Kim S.-J."/>
            <person name="Kim J.-S."/>
            <person name="Hong S.-B."/>
            <person name="Kwon S.-W."/>
        </authorList>
    </citation>
    <scope>NUCLEOTIDE SEQUENCE [LARGE SCALE GENOMIC DNA]</scope>
    <source>
        <strain evidence="3 4">KACC 19322</strain>
    </source>
</reference>
<keyword evidence="4" id="KW-1185">Reference proteome</keyword>
<evidence type="ECO:0000313" key="4">
    <source>
        <dbReference type="Proteomes" id="UP000322159"/>
    </source>
</evidence>
<dbReference type="AlphaFoldDB" id="A0A5C1Y6I4"/>
<protein>
    <submittedName>
        <fullName evidence="3">Uncharacterized protein</fullName>
    </submittedName>
</protein>